<dbReference type="Proteomes" id="UP000478052">
    <property type="component" value="Unassembled WGS sequence"/>
</dbReference>
<accession>A0A6G0XGP9</accession>
<dbReference type="OrthoDB" id="6628078at2759"/>
<reference evidence="1 2" key="1">
    <citation type="submission" date="2019-08" db="EMBL/GenBank/DDBJ databases">
        <title>Whole genome of Aphis craccivora.</title>
        <authorList>
            <person name="Voronova N.V."/>
            <person name="Shulinski R.S."/>
            <person name="Bandarenka Y.V."/>
            <person name="Zhorov D.G."/>
            <person name="Warner D."/>
        </authorList>
    </citation>
    <scope>NUCLEOTIDE SEQUENCE [LARGE SCALE GENOMIC DNA]</scope>
    <source>
        <strain evidence="1">180601</strain>
        <tissue evidence="1">Whole Body</tissue>
    </source>
</reference>
<protein>
    <recommendedName>
        <fullName evidence="3">DUF4806 domain-containing protein</fullName>
    </recommendedName>
</protein>
<evidence type="ECO:0000313" key="2">
    <source>
        <dbReference type="Proteomes" id="UP000478052"/>
    </source>
</evidence>
<evidence type="ECO:0000313" key="1">
    <source>
        <dbReference type="EMBL" id="KAF0739301.1"/>
    </source>
</evidence>
<name>A0A6G0XGP9_APHCR</name>
<comment type="caution">
    <text evidence="1">The sequence shown here is derived from an EMBL/GenBank/DDBJ whole genome shotgun (WGS) entry which is preliminary data.</text>
</comment>
<keyword evidence="2" id="KW-1185">Reference proteome</keyword>
<evidence type="ECO:0008006" key="3">
    <source>
        <dbReference type="Google" id="ProtNLM"/>
    </source>
</evidence>
<sequence length="134" mass="14984">MDNRSNSAFPQPKLPASLVDLLPINSNKTLYAVESLLQVEGCIKNKEELVKDFLLLKIGNRHNSLNSAVTAIFDLCFERSYASIFSYHGKTKKSFKALGIFQVMQDTLSGRVNSPQDTDTITKVIINILKHAKK</sequence>
<gene>
    <name evidence="1" type="ORF">FWK35_00036211</name>
</gene>
<dbReference type="EMBL" id="VUJU01007867">
    <property type="protein sequence ID" value="KAF0739301.1"/>
    <property type="molecule type" value="Genomic_DNA"/>
</dbReference>
<organism evidence="1 2">
    <name type="scientific">Aphis craccivora</name>
    <name type="common">Cowpea aphid</name>
    <dbReference type="NCBI Taxonomy" id="307492"/>
    <lineage>
        <taxon>Eukaryota</taxon>
        <taxon>Metazoa</taxon>
        <taxon>Ecdysozoa</taxon>
        <taxon>Arthropoda</taxon>
        <taxon>Hexapoda</taxon>
        <taxon>Insecta</taxon>
        <taxon>Pterygota</taxon>
        <taxon>Neoptera</taxon>
        <taxon>Paraneoptera</taxon>
        <taxon>Hemiptera</taxon>
        <taxon>Sternorrhyncha</taxon>
        <taxon>Aphidomorpha</taxon>
        <taxon>Aphidoidea</taxon>
        <taxon>Aphididae</taxon>
        <taxon>Aphidini</taxon>
        <taxon>Aphis</taxon>
        <taxon>Aphis</taxon>
    </lineage>
</organism>
<proteinExistence type="predicted"/>
<dbReference type="AlphaFoldDB" id="A0A6G0XGP9"/>